<name>A0A6J6WZT6_9ZZZZ</name>
<feature type="domain" description="SnoaL-like" evidence="1">
    <location>
        <begin position="11"/>
        <end position="98"/>
    </location>
</feature>
<gene>
    <name evidence="2" type="ORF">UFOPK2880_01992</name>
    <name evidence="3" type="ORF">UFOPK4134_01763</name>
</gene>
<evidence type="ECO:0000313" key="2">
    <source>
        <dbReference type="EMBL" id="CAB4790162.1"/>
    </source>
</evidence>
<dbReference type="AlphaFoldDB" id="A0A6J6WZT6"/>
<protein>
    <submittedName>
        <fullName evidence="2">Unannotated protein</fullName>
    </submittedName>
</protein>
<dbReference type="Pfam" id="PF12680">
    <property type="entry name" value="SnoaL_2"/>
    <property type="match status" value="1"/>
</dbReference>
<dbReference type="EMBL" id="CAFBPS010000205">
    <property type="protein sequence ID" value="CAB5037483.1"/>
    <property type="molecule type" value="Genomic_DNA"/>
</dbReference>
<evidence type="ECO:0000259" key="1">
    <source>
        <dbReference type="Pfam" id="PF12680"/>
    </source>
</evidence>
<reference evidence="2" key="1">
    <citation type="submission" date="2020-05" db="EMBL/GenBank/DDBJ databases">
        <authorList>
            <person name="Chiriac C."/>
            <person name="Salcher M."/>
            <person name="Ghai R."/>
            <person name="Kavagutti S V."/>
        </authorList>
    </citation>
    <scope>NUCLEOTIDE SEQUENCE</scope>
</reference>
<proteinExistence type="predicted"/>
<dbReference type="Gene3D" id="3.10.450.50">
    <property type="match status" value="1"/>
</dbReference>
<organism evidence="2">
    <name type="scientific">freshwater metagenome</name>
    <dbReference type="NCBI Taxonomy" id="449393"/>
    <lineage>
        <taxon>unclassified sequences</taxon>
        <taxon>metagenomes</taxon>
        <taxon>ecological metagenomes</taxon>
    </lineage>
</organism>
<evidence type="ECO:0000313" key="3">
    <source>
        <dbReference type="EMBL" id="CAB5037483.1"/>
    </source>
</evidence>
<sequence>MTRDELATICRNYLESFATGDADLVASFVADGFINEHTAALGSGCEGKDEYRRRLPNFMASMPGLRYEVEQQVVDLTTSTVANAYTLHAHVNDRDCAVRGLLRIQIDPSTGLIINRTDYWDSKVFLAQAGLE</sequence>
<dbReference type="EMBL" id="CAEZZP010000224">
    <property type="protein sequence ID" value="CAB4790162.1"/>
    <property type="molecule type" value="Genomic_DNA"/>
</dbReference>
<dbReference type="InterPro" id="IPR032710">
    <property type="entry name" value="NTF2-like_dom_sf"/>
</dbReference>
<accession>A0A6J6WZT6</accession>
<dbReference type="InterPro" id="IPR037401">
    <property type="entry name" value="SnoaL-like"/>
</dbReference>
<dbReference type="SUPFAM" id="SSF54427">
    <property type="entry name" value="NTF2-like"/>
    <property type="match status" value="1"/>
</dbReference>